<dbReference type="PROSITE" id="PS51257">
    <property type="entry name" value="PROKAR_LIPOPROTEIN"/>
    <property type="match status" value="1"/>
</dbReference>
<evidence type="ECO:0000313" key="3">
    <source>
        <dbReference type="EMBL" id="MBB5061825.1"/>
    </source>
</evidence>
<keyword evidence="3" id="KW-0413">Isomerase</keyword>
<dbReference type="Gene3D" id="2.130.10.10">
    <property type="entry name" value="YVTN repeat-like/Quinoprotein amine dehydrogenase"/>
    <property type="match status" value="1"/>
</dbReference>
<dbReference type="RefSeq" id="WP_184252367.1">
    <property type="nucleotide sequence ID" value="NZ_JACHIO010000001.1"/>
</dbReference>
<keyword evidence="2" id="KW-0119">Carbohydrate metabolism</keyword>
<dbReference type="InterPro" id="IPR011048">
    <property type="entry name" value="Haem_d1_sf"/>
</dbReference>
<keyword evidence="2" id="KW-0313">Glucose metabolism</keyword>
<evidence type="ECO:0000313" key="4">
    <source>
        <dbReference type="Proteomes" id="UP000584867"/>
    </source>
</evidence>
<protein>
    <submittedName>
        <fullName evidence="3">6-phosphogluconolactonase (Cycloisomerase 2 family)</fullName>
    </submittedName>
</protein>
<dbReference type="InterPro" id="IPR015943">
    <property type="entry name" value="WD40/YVTN_repeat-like_dom_sf"/>
</dbReference>
<dbReference type="GO" id="GO:0017057">
    <property type="term" value="F:6-phosphogluconolactonase activity"/>
    <property type="evidence" value="ECO:0007669"/>
    <property type="project" value="TreeGrafter"/>
</dbReference>
<dbReference type="EMBL" id="JACHIO010000001">
    <property type="protein sequence ID" value="MBB5061825.1"/>
    <property type="molecule type" value="Genomic_DNA"/>
</dbReference>
<dbReference type="PANTHER" id="PTHR30344">
    <property type="entry name" value="6-PHOSPHOGLUCONOLACTONASE-RELATED"/>
    <property type="match status" value="1"/>
</dbReference>
<dbReference type="GO" id="GO:0016853">
    <property type="term" value="F:isomerase activity"/>
    <property type="evidence" value="ECO:0007669"/>
    <property type="project" value="UniProtKB-KW"/>
</dbReference>
<dbReference type="GO" id="GO:0005829">
    <property type="term" value="C:cytosol"/>
    <property type="evidence" value="ECO:0007669"/>
    <property type="project" value="TreeGrafter"/>
</dbReference>
<comment type="caution">
    <text evidence="3">The sequence shown here is derived from an EMBL/GenBank/DDBJ whole genome shotgun (WGS) entry which is preliminary data.</text>
</comment>
<comment type="similarity">
    <text evidence="1">Belongs to the cycloisomerase 2 family.</text>
</comment>
<organism evidence="3 4">
    <name type="scientific">Granulicella mallensis</name>
    <dbReference type="NCBI Taxonomy" id="940614"/>
    <lineage>
        <taxon>Bacteria</taxon>
        <taxon>Pseudomonadati</taxon>
        <taxon>Acidobacteriota</taxon>
        <taxon>Terriglobia</taxon>
        <taxon>Terriglobales</taxon>
        <taxon>Acidobacteriaceae</taxon>
        <taxon>Granulicella</taxon>
    </lineage>
</organism>
<proteinExistence type="inferred from homology"/>
<dbReference type="GO" id="GO:0006006">
    <property type="term" value="P:glucose metabolic process"/>
    <property type="evidence" value="ECO:0007669"/>
    <property type="project" value="UniProtKB-KW"/>
</dbReference>
<dbReference type="InterPro" id="IPR019405">
    <property type="entry name" value="Lactonase_7-beta_prop"/>
</dbReference>
<dbReference type="InterPro" id="IPR050282">
    <property type="entry name" value="Cycloisomerase_2"/>
</dbReference>
<gene>
    <name evidence="3" type="ORF">HDF15_000150</name>
</gene>
<sequence length="251" mass="27288">MTRRTFVQFLATLSAAQSLGVLQGSASCSARSTRFRYVATAENAIHVFRSNTQNDWSIVQVASSSSPASILLAPDQRTLYVANAVGNFEHRPSGSVQVFSINSRSGTLTCVQRQPLALFTIKPSQLAISPDGTNLAVAAAYGTINLLPIHKDGTVGHVTACMKRLSFNNIPSHDQPTYRQDLRFLDNDTLLAAEPHSHRTIALSVSKDGSLSFSTHEPISLRKHPDTLEIAISEPLREVADSLEARNATKY</sequence>
<dbReference type="PANTHER" id="PTHR30344:SF1">
    <property type="entry name" value="6-PHOSPHOGLUCONOLACTONASE"/>
    <property type="match status" value="1"/>
</dbReference>
<dbReference type="Pfam" id="PF10282">
    <property type="entry name" value="Lactonase"/>
    <property type="match status" value="1"/>
</dbReference>
<evidence type="ECO:0000256" key="2">
    <source>
        <dbReference type="ARBA" id="ARBA00022526"/>
    </source>
</evidence>
<name>A0A7W7ZKW4_9BACT</name>
<reference evidence="3 4" key="1">
    <citation type="submission" date="2020-08" db="EMBL/GenBank/DDBJ databases">
        <title>Genomic Encyclopedia of Type Strains, Phase IV (KMG-V): Genome sequencing to study the core and pangenomes of soil and plant-associated prokaryotes.</title>
        <authorList>
            <person name="Whitman W."/>
        </authorList>
    </citation>
    <scope>NUCLEOTIDE SEQUENCE [LARGE SCALE GENOMIC DNA]</scope>
    <source>
        <strain evidence="3 4">X5P3</strain>
    </source>
</reference>
<dbReference type="SUPFAM" id="SSF51004">
    <property type="entry name" value="C-terminal (heme d1) domain of cytochrome cd1-nitrite reductase"/>
    <property type="match status" value="1"/>
</dbReference>
<dbReference type="Proteomes" id="UP000584867">
    <property type="component" value="Unassembled WGS sequence"/>
</dbReference>
<dbReference type="AlphaFoldDB" id="A0A7W7ZKW4"/>
<evidence type="ECO:0000256" key="1">
    <source>
        <dbReference type="ARBA" id="ARBA00005564"/>
    </source>
</evidence>
<accession>A0A7W7ZKW4</accession>